<dbReference type="RefSeq" id="WP_089017243.1">
    <property type="nucleotide sequence ID" value="NZ_LT607412.1"/>
</dbReference>
<gene>
    <name evidence="4" type="ORF">GA0070607_1170</name>
    <name evidence="5" type="ORF">GA0070607_4409</name>
    <name evidence="6" type="ORF">GA0070607_4767</name>
    <name evidence="7" type="ORF">GA0070607_6214</name>
</gene>
<evidence type="ECO:0000259" key="3">
    <source>
        <dbReference type="Pfam" id="PF14690"/>
    </source>
</evidence>
<dbReference type="InterPro" id="IPR002560">
    <property type="entry name" value="Transposase_DDE"/>
</dbReference>
<dbReference type="InterPro" id="IPR032877">
    <property type="entry name" value="Transposase_HTH"/>
</dbReference>
<evidence type="ECO:0000313" key="5">
    <source>
        <dbReference type="EMBL" id="SCF01341.1"/>
    </source>
</evidence>
<dbReference type="NCBIfam" id="NF033550">
    <property type="entry name" value="transpos_ISL3"/>
    <property type="match status" value="1"/>
</dbReference>
<feature type="domain" description="Transposase IS204/IS1001/IS1096/IS1165 zinc-finger" evidence="3">
    <location>
        <begin position="42"/>
        <end position="85"/>
    </location>
</feature>
<sequence>MRSARVWAVLLGVEQAVVEGVEFDPVESVVVARVRVRKGASRRCPHCGRRCARYDAGVRRRWRTLDLGVVRAVVEADAPRVSCPVHQVVVAAVPWARHGAGHTRAFDATVAWLAVHTAKSAVSQVMRIGWRTVGAIVARVWADTGGLEDRYDGLRRIGIDEVSYKKGHRYLTVVVDHDTGRLVWAAPGKSAATLQEFFDLLGSDRAAKITHVSADGADWITTVVRRRCPNAVRCADAFHVVAWATDAVDRVRRQAWNEATGRGAGRRGVAVGAARQLKNTRWALWKNPQNLTDAQHAKLAWIAKTHPRLHRAWALKEGLRLVFTLAKTSPTAAVEALDRWIGWARRSRIDVFVDLQRRVTRHRDAIVASIEHGLSNGRIESVNAKIRLITRMAFGFHSPDALIALAMLSLGGHRPQLPAR</sequence>
<evidence type="ECO:0000313" key="7">
    <source>
        <dbReference type="EMBL" id="SCF15388.1"/>
    </source>
</evidence>
<dbReference type="InterPro" id="IPR029261">
    <property type="entry name" value="Transposase_Znf"/>
</dbReference>
<dbReference type="PANTHER" id="PTHR33498">
    <property type="entry name" value="TRANSPOSASE FOR INSERTION SEQUENCE ELEMENT IS1557"/>
    <property type="match status" value="1"/>
</dbReference>
<proteinExistence type="predicted"/>
<dbReference type="EMBL" id="LT607412">
    <property type="protein sequence ID" value="SCE75529.1"/>
    <property type="molecule type" value="Genomic_DNA"/>
</dbReference>
<dbReference type="OrthoDB" id="3238779at2"/>
<evidence type="ECO:0000259" key="2">
    <source>
        <dbReference type="Pfam" id="PF13542"/>
    </source>
</evidence>
<dbReference type="EMBL" id="LT607412">
    <property type="protein sequence ID" value="SCF15388.1"/>
    <property type="molecule type" value="Genomic_DNA"/>
</dbReference>
<dbReference type="InterPro" id="IPR047951">
    <property type="entry name" value="Transpos_ISL3"/>
</dbReference>
<dbReference type="EMBL" id="LT607412">
    <property type="protein sequence ID" value="SCF01341.1"/>
    <property type="molecule type" value="Genomic_DNA"/>
</dbReference>
<evidence type="ECO:0000313" key="4">
    <source>
        <dbReference type="EMBL" id="SCE75529.1"/>
    </source>
</evidence>
<dbReference type="Pfam" id="PF13542">
    <property type="entry name" value="HTH_Tnp_ISL3"/>
    <property type="match status" value="1"/>
</dbReference>
<reference evidence="7" key="2">
    <citation type="submission" date="2016-06" db="EMBL/GenBank/DDBJ databases">
        <authorList>
            <person name="Kjaerup R.B."/>
            <person name="Dalgaard T.S."/>
            <person name="Juul-Madsen H.R."/>
        </authorList>
    </citation>
    <scope>NUCLEOTIDE SEQUENCE [LARGE SCALE GENOMIC DNA]</scope>
    <source>
        <strain evidence="7">DSM 44875</strain>
    </source>
</reference>
<name>A0A1C4Y3U9_9ACTN</name>
<feature type="domain" description="Transposase IS204/IS1001/IS1096/IS1165 helix-turn-helix" evidence="2">
    <location>
        <begin position="92"/>
        <end position="141"/>
    </location>
</feature>
<organism evidence="7 8">
    <name type="scientific">Micromonospora coriariae</name>
    <dbReference type="NCBI Taxonomy" id="285665"/>
    <lineage>
        <taxon>Bacteria</taxon>
        <taxon>Bacillati</taxon>
        <taxon>Actinomycetota</taxon>
        <taxon>Actinomycetes</taxon>
        <taxon>Micromonosporales</taxon>
        <taxon>Micromonosporaceae</taxon>
        <taxon>Micromonospora</taxon>
    </lineage>
</organism>
<reference evidence="8" key="1">
    <citation type="submission" date="2016-06" db="EMBL/GenBank/DDBJ databases">
        <authorList>
            <person name="Varghese N."/>
            <person name="Submissions Spin"/>
        </authorList>
    </citation>
    <scope>NUCLEOTIDE SEQUENCE [LARGE SCALE GENOMIC DNA]</scope>
    <source>
        <strain evidence="8">DSM 44875</strain>
    </source>
</reference>
<dbReference type="Pfam" id="PF01610">
    <property type="entry name" value="DDE_Tnp_ISL3"/>
    <property type="match status" value="1"/>
</dbReference>
<evidence type="ECO:0000259" key="1">
    <source>
        <dbReference type="Pfam" id="PF01610"/>
    </source>
</evidence>
<evidence type="ECO:0000313" key="8">
    <source>
        <dbReference type="Proteomes" id="UP000198243"/>
    </source>
</evidence>
<feature type="domain" description="Transposase IS204/IS1001/IS1096/IS1165 DDE" evidence="1">
    <location>
        <begin position="157"/>
        <end position="404"/>
    </location>
</feature>
<keyword evidence="8" id="KW-1185">Reference proteome</keyword>
<evidence type="ECO:0000313" key="6">
    <source>
        <dbReference type="EMBL" id="SCF04181.1"/>
    </source>
</evidence>
<dbReference type="PANTHER" id="PTHR33498:SF1">
    <property type="entry name" value="TRANSPOSASE FOR INSERTION SEQUENCE ELEMENT IS1557"/>
    <property type="match status" value="1"/>
</dbReference>
<dbReference type="Pfam" id="PF14690">
    <property type="entry name" value="Zn_ribbon_ISL3"/>
    <property type="match status" value="1"/>
</dbReference>
<accession>A0A1C4Y3U9</accession>
<dbReference type="EMBL" id="LT607412">
    <property type="protein sequence ID" value="SCF04181.1"/>
    <property type="molecule type" value="Genomic_DNA"/>
</dbReference>
<protein>
    <submittedName>
        <fullName evidence="7">Transposase</fullName>
    </submittedName>
</protein>
<dbReference type="AlphaFoldDB" id="A0A1C4Y3U9"/>
<dbReference type="Proteomes" id="UP000198243">
    <property type="component" value="Chromosome I"/>
</dbReference>